<evidence type="ECO:0000259" key="1">
    <source>
        <dbReference type="Pfam" id="PF11860"/>
    </source>
</evidence>
<evidence type="ECO:0000313" key="2">
    <source>
        <dbReference type="EMBL" id="WQD39944.1"/>
    </source>
</evidence>
<keyword evidence="3" id="KW-1185">Reference proteome</keyword>
<reference evidence="2 3" key="1">
    <citation type="submission" date="2023-12" db="EMBL/GenBank/DDBJ databases">
        <title>Genome sequencing and assembly of bacterial species from a model synthetic community.</title>
        <authorList>
            <person name="Hogle S.L."/>
        </authorList>
    </citation>
    <scope>NUCLEOTIDE SEQUENCE [LARGE SCALE GENOMIC DNA]</scope>
    <source>
        <strain evidence="2 3">HAMBI_3031</strain>
    </source>
</reference>
<dbReference type="EMBL" id="CP139960">
    <property type="protein sequence ID" value="WQD39944.1"/>
    <property type="molecule type" value="Genomic_DNA"/>
</dbReference>
<feature type="domain" description="N-acetylmuramidase" evidence="1">
    <location>
        <begin position="2"/>
        <end position="163"/>
    </location>
</feature>
<gene>
    <name evidence="2" type="ORF">U0035_07260</name>
</gene>
<dbReference type="Proteomes" id="UP001325680">
    <property type="component" value="Chromosome"/>
</dbReference>
<proteinExistence type="predicted"/>
<accession>A0ABZ0WBP0</accession>
<evidence type="ECO:0000313" key="3">
    <source>
        <dbReference type="Proteomes" id="UP001325680"/>
    </source>
</evidence>
<name>A0ABZ0WBP0_9BACT</name>
<dbReference type="Pfam" id="PF11860">
    <property type="entry name" value="Muramidase"/>
    <property type="match status" value="1"/>
</dbReference>
<sequence>MAIIKTIVEVEGRHSGFLSTYEPLLWFHKDVFSRRTQGVYDRIAPDISNPEPGEFGPVSIQHDRLHKAAWLDRNAALMSASWGKFQLMGYNYALAGYYSLQDFVSAMYKSEGEHLLAFIQYLTNLSLDEDLRNKDWETFAFKYKNLQDRAAYTRELTLVYQKYADTGA</sequence>
<dbReference type="InterPro" id="IPR024408">
    <property type="entry name" value="Muramidase"/>
</dbReference>
<organism evidence="2 3">
    <name type="scientific">Niabella yanshanensis</name>
    <dbReference type="NCBI Taxonomy" id="577386"/>
    <lineage>
        <taxon>Bacteria</taxon>
        <taxon>Pseudomonadati</taxon>
        <taxon>Bacteroidota</taxon>
        <taxon>Chitinophagia</taxon>
        <taxon>Chitinophagales</taxon>
        <taxon>Chitinophagaceae</taxon>
        <taxon>Niabella</taxon>
    </lineage>
</organism>
<dbReference type="RefSeq" id="WP_162817755.1">
    <property type="nucleotide sequence ID" value="NZ_CP139960.1"/>
</dbReference>
<protein>
    <submittedName>
        <fullName evidence="2">N-acetylmuramidase domain-containing protein</fullName>
    </submittedName>
</protein>